<comment type="caution">
    <text evidence="1">The sequence shown here is derived from an EMBL/GenBank/DDBJ whole genome shotgun (WGS) entry which is preliminary data.</text>
</comment>
<proteinExistence type="predicted"/>
<dbReference type="Proteomes" id="UP000094009">
    <property type="component" value="Unassembled WGS sequence"/>
</dbReference>
<sequence length="293" mass="31810">MPDRATSSDGADMTISILIQFVRRAFLIGAITLLAACSQKAETLKLSVTQFGSATEQAFDHYDAAYSTQFAPFPKSDTAKRSAFVSNITDFTGTITPANIDTLLDPDAVKIDPSVARQWQDTLKGLRSQYQQFVAIFDNIEAGSAFGASALTESGPILEKLRTQLATISDEFARTPPQFLTRRSTLIAELNLIRTKDHNNPEAESLLIEAWWQQWNSLIAAERAMQTDTLRAFVTASALGSRLQGQIDNYAKLDAGSLITAVEDGIKLSSQIGKLSPAELVTQGTGLLETATN</sequence>
<name>A0A853L697_9PROT</name>
<dbReference type="AlphaFoldDB" id="A0A853L697"/>
<accession>A0A853L697</accession>
<reference evidence="1 2" key="1">
    <citation type="submission" date="2014-07" db="EMBL/GenBank/DDBJ databases">
        <title>Draft genome sequence of Thalassospira tepidiphila 1-1B.</title>
        <authorList>
            <person name="Lai Q."/>
            <person name="Shao Z."/>
        </authorList>
    </citation>
    <scope>NUCLEOTIDE SEQUENCE [LARGE SCALE GENOMIC DNA]</scope>
    <source>
        <strain evidence="1 2">MCCC 1A03514</strain>
    </source>
</reference>
<dbReference type="EMBL" id="JPVZ01000001">
    <property type="protein sequence ID" value="OAZ12109.1"/>
    <property type="molecule type" value="Genomic_DNA"/>
</dbReference>
<organism evidence="1 2">
    <name type="scientific">Thalassospira tepidiphila MCCC 1A03514</name>
    <dbReference type="NCBI Taxonomy" id="1177930"/>
    <lineage>
        <taxon>Bacteria</taxon>
        <taxon>Pseudomonadati</taxon>
        <taxon>Pseudomonadota</taxon>
        <taxon>Alphaproteobacteria</taxon>
        <taxon>Rhodospirillales</taxon>
        <taxon>Thalassospiraceae</taxon>
        <taxon>Thalassospira</taxon>
    </lineage>
</organism>
<gene>
    <name evidence="1" type="ORF">TH4_03315</name>
</gene>
<evidence type="ECO:0000313" key="1">
    <source>
        <dbReference type="EMBL" id="OAZ12109.1"/>
    </source>
</evidence>
<protein>
    <submittedName>
        <fullName evidence="1">Uncharacterized protein</fullName>
    </submittedName>
</protein>
<evidence type="ECO:0000313" key="2">
    <source>
        <dbReference type="Proteomes" id="UP000094009"/>
    </source>
</evidence>